<evidence type="ECO:0000256" key="1">
    <source>
        <dbReference type="SAM" id="MobiDB-lite"/>
    </source>
</evidence>
<dbReference type="EMBL" id="NMUH01003056">
    <property type="protein sequence ID" value="MQM03562.1"/>
    <property type="molecule type" value="Genomic_DNA"/>
</dbReference>
<evidence type="ECO:0000313" key="3">
    <source>
        <dbReference type="Proteomes" id="UP000652761"/>
    </source>
</evidence>
<protein>
    <submittedName>
        <fullName evidence="2">Uncharacterized protein</fullName>
    </submittedName>
</protein>
<keyword evidence="3" id="KW-1185">Reference proteome</keyword>
<feature type="compositionally biased region" description="Basic and acidic residues" evidence="1">
    <location>
        <begin position="335"/>
        <end position="346"/>
    </location>
</feature>
<feature type="compositionally biased region" description="Basic and acidic residues" evidence="1">
    <location>
        <begin position="316"/>
        <end position="326"/>
    </location>
</feature>
<proteinExistence type="predicted"/>
<gene>
    <name evidence="2" type="ORF">Taro_036347</name>
</gene>
<comment type="caution">
    <text evidence="2">The sequence shown here is derived from an EMBL/GenBank/DDBJ whole genome shotgun (WGS) entry which is preliminary data.</text>
</comment>
<feature type="compositionally biased region" description="Basic and acidic residues" evidence="1">
    <location>
        <begin position="239"/>
        <end position="258"/>
    </location>
</feature>
<name>A0A843W1C3_COLES</name>
<sequence length="353" mass="39036">MIRKGPKSTRRYTLDTVPFGHVDWTPYAGEDDTVQPWVEQGRIYFDRDIWLHAFNTVVPLHLRLVAQTLGLHQRSWERPGSSFRGIQQVTDWTVRVREQLEDWEQRGRVVTSEATSDEDYFRAYAQRYGAQVYKGTRRLLDPEGRITSLEGVLHSTIQQRDDLQQTVTQLLTDFYFSFATRRAGAGAADGGRCLHLMRRARPLRAGGPASSGGEMGGGCRGRAAGAGGRSEGLSSADSCAREGDGRDAPTPPDRRGDRTALGGGRAPFVARERAASLRAAEVRDEGAREGLGIGWAQPFLGQQERHPERVCRTLSDRFLRTTEERGGGTTARGSSRGEHDGTERDGPSTFPPP</sequence>
<organism evidence="2 3">
    <name type="scientific">Colocasia esculenta</name>
    <name type="common">Wild taro</name>
    <name type="synonym">Arum esculentum</name>
    <dbReference type="NCBI Taxonomy" id="4460"/>
    <lineage>
        <taxon>Eukaryota</taxon>
        <taxon>Viridiplantae</taxon>
        <taxon>Streptophyta</taxon>
        <taxon>Embryophyta</taxon>
        <taxon>Tracheophyta</taxon>
        <taxon>Spermatophyta</taxon>
        <taxon>Magnoliopsida</taxon>
        <taxon>Liliopsida</taxon>
        <taxon>Araceae</taxon>
        <taxon>Aroideae</taxon>
        <taxon>Colocasieae</taxon>
        <taxon>Colocasia</taxon>
    </lineage>
</organism>
<feature type="compositionally biased region" description="Gly residues" evidence="1">
    <location>
        <begin position="209"/>
        <end position="230"/>
    </location>
</feature>
<dbReference type="AlphaFoldDB" id="A0A843W1C3"/>
<reference evidence="2" key="1">
    <citation type="submission" date="2017-07" db="EMBL/GenBank/DDBJ databases">
        <title>Taro Niue Genome Assembly and Annotation.</title>
        <authorList>
            <person name="Atibalentja N."/>
            <person name="Keating K."/>
            <person name="Fields C.J."/>
        </authorList>
    </citation>
    <scope>NUCLEOTIDE SEQUENCE</scope>
    <source>
        <strain evidence="2">Niue_2</strain>
        <tissue evidence="2">Leaf</tissue>
    </source>
</reference>
<dbReference type="Proteomes" id="UP000652761">
    <property type="component" value="Unassembled WGS sequence"/>
</dbReference>
<evidence type="ECO:0000313" key="2">
    <source>
        <dbReference type="EMBL" id="MQM03562.1"/>
    </source>
</evidence>
<feature type="region of interest" description="Disordered" evidence="1">
    <location>
        <begin position="204"/>
        <end position="267"/>
    </location>
</feature>
<accession>A0A843W1C3</accession>
<feature type="region of interest" description="Disordered" evidence="1">
    <location>
        <begin position="316"/>
        <end position="353"/>
    </location>
</feature>